<proteinExistence type="predicted"/>
<evidence type="ECO:0000313" key="3">
    <source>
        <dbReference type="Proteomes" id="UP001159363"/>
    </source>
</evidence>
<comment type="caution">
    <text evidence="2">The sequence shown here is derived from an EMBL/GenBank/DDBJ whole genome shotgun (WGS) entry which is preliminary data.</text>
</comment>
<organism evidence="2 3">
    <name type="scientific">Dryococelus australis</name>
    <dbReference type="NCBI Taxonomy" id="614101"/>
    <lineage>
        <taxon>Eukaryota</taxon>
        <taxon>Metazoa</taxon>
        <taxon>Ecdysozoa</taxon>
        <taxon>Arthropoda</taxon>
        <taxon>Hexapoda</taxon>
        <taxon>Insecta</taxon>
        <taxon>Pterygota</taxon>
        <taxon>Neoptera</taxon>
        <taxon>Polyneoptera</taxon>
        <taxon>Phasmatodea</taxon>
        <taxon>Verophasmatodea</taxon>
        <taxon>Anareolatae</taxon>
        <taxon>Phasmatidae</taxon>
        <taxon>Eurycanthinae</taxon>
        <taxon>Dryococelus</taxon>
    </lineage>
</organism>
<accession>A0ABQ9I213</accession>
<name>A0ABQ9I213_9NEOP</name>
<keyword evidence="3" id="KW-1185">Reference proteome</keyword>
<reference evidence="2 3" key="1">
    <citation type="submission" date="2023-02" db="EMBL/GenBank/DDBJ databases">
        <title>LHISI_Scaffold_Assembly.</title>
        <authorList>
            <person name="Stuart O.P."/>
            <person name="Cleave R."/>
            <person name="Magrath M.J.L."/>
            <person name="Mikheyev A.S."/>
        </authorList>
    </citation>
    <scope>NUCLEOTIDE SEQUENCE [LARGE SCALE GENOMIC DNA]</scope>
    <source>
        <strain evidence="2">Daus_M_001</strain>
        <tissue evidence="2">Leg muscle</tissue>
    </source>
</reference>
<dbReference type="Proteomes" id="UP001159363">
    <property type="component" value="Chromosome 3"/>
</dbReference>
<sequence>MPNKPSQDSANNYSSEIVTSSVWRPNGSLDSSTSQPVNPEIHNYADTIDTGMPECSNSVVILDLELPVINAGGPNDCQMCDFVQLGDNVLLFMVVPASEDINRDVSPMHILPEVENYVQKIGVQNRQTCNSNNIATVMARDEPPFPESSADEIKFCKEQRSYVFGCISKTDVKRRTVKVVSCYRRSMTNDYFFKNGLGKKYFNIHVHNNKNLQQDCEDCRTCQVQVKRAKAARQDYRLDIDEIISGDEHIYLVDLQKGIMEMFKSIVFTKRLTVYNKSFVPVGIKNILHSVACFWHEGIRGRNREDIVSTFCKFLLTAARDIKYFEPGHTFMSADSFHHCVEKSLYQLKKVYNFEDFKAAVQNSSSRFTVVQMELRDFLQWDFSDTLNNLGKGKNGIIPTNRLQFRCDLPLEANEDDE</sequence>
<feature type="compositionally biased region" description="Polar residues" evidence="1">
    <location>
        <begin position="24"/>
        <end position="37"/>
    </location>
</feature>
<evidence type="ECO:0000313" key="2">
    <source>
        <dbReference type="EMBL" id="KAJ8890684.1"/>
    </source>
</evidence>
<evidence type="ECO:0000256" key="1">
    <source>
        <dbReference type="SAM" id="MobiDB-lite"/>
    </source>
</evidence>
<gene>
    <name evidence="2" type="ORF">PR048_010193</name>
</gene>
<feature type="region of interest" description="Disordered" evidence="1">
    <location>
        <begin position="24"/>
        <end position="45"/>
    </location>
</feature>
<protein>
    <submittedName>
        <fullName evidence="2">Uncharacterized protein</fullName>
    </submittedName>
</protein>
<dbReference type="EMBL" id="JARBHB010000003">
    <property type="protein sequence ID" value="KAJ8890684.1"/>
    <property type="molecule type" value="Genomic_DNA"/>
</dbReference>